<dbReference type="InterPro" id="IPR036249">
    <property type="entry name" value="Thioredoxin-like_sf"/>
</dbReference>
<dbReference type="GO" id="GO:0071949">
    <property type="term" value="F:FAD binding"/>
    <property type="evidence" value="ECO:0007669"/>
    <property type="project" value="InterPro"/>
</dbReference>
<proteinExistence type="inferred from homology"/>
<keyword evidence="4" id="KW-0560">Oxidoreductase</keyword>
<evidence type="ECO:0000259" key="5">
    <source>
        <dbReference type="Pfam" id="PF01494"/>
    </source>
</evidence>
<keyword evidence="3" id="KW-0274">FAD</keyword>
<evidence type="ECO:0000313" key="7">
    <source>
        <dbReference type="EMBL" id="EIW83444.1"/>
    </source>
</evidence>
<comment type="similarity">
    <text evidence="1">Belongs to the PheA/TfdB FAD monooxygenase family.</text>
</comment>
<dbReference type="PANTHER" id="PTHR43004:SF20">
    <property type="entry name" value="2-MONOOXYGENASE, PUTATIVE (AFU_ORTHOLOGUE AFUA_1G13660)-RELATED"/>
    <property type="match status" value="1"/>
</dbReference>
<feature type="domain" description="FAD-binding" evidence="5">
    <location>
        <begin position="7"/>
        <end position="370"/>
    </location>
</feature>
<gene>
    <name evidence="7" type="ORF">CONPUDRAFT_89327</name>
</gene>
<dbReference type="Gene3D" id="3.50.50.60">
    <property type="entry name" value="FAD/NAD(P)-binding domain"/>
    <property type="match status" value="1"/>
</dbReference>
<dbReference type="CDD" id="cd02979">
    <property type="entry name" value="PHOX_C"/>
    <property type="match status" value="1"/>
</dbReference>
<dbReference type="InterPro" id="IPR038220">
    <property type="entry name" value="PHOX_C_sf"/>
</dbReference>
<dbReference type="GO" id="GO:0016709">
    <property type="term" value="F:oxidoreductase activity, acting on paired donors, with incorporation or reduction of molecular oxygen, NAD(P)H as one donor, and incorporation of one atom of oxygen"/>
    <property type="evidence" value="ECO:0007669"/>
    <property type="project" value="UniProtKB-ARBA"/>
</dbReference>
<comment type="caution">
    <text evidence="7">The sequence shown here is derived from an EMBL/GenBank/DDBJ whole genome shotgun (WGS) entry which is preliminary data.</text>
</comment>
<dbReference type="Gene3D" id="3.40.30.20">
    <property type="match status" value="1"/>
</dbReference>
<dbReference type="EMBL" id="JH711576">
    <property type="protein sequence ID" value="EIW83444.1"/>
    <property type="molecule type" value="Genomic_DNA"/>
</dbReference>
<reference evidence="8" key="1">
    <citation type="journal article" date="2012" name="Science">
        <title>The Paleozoic origin of enzymatic lignin decomposition reconstructed from 31 fungal genomes.</title>
        <authorList>
            <person name="Floudas D."/>
            <person name="Binder M."/>
            <person name="Riley R."/>
            <person name="Barry K."/>
            <person name="Blanchette R.A."/>
            <person name="Henrissat B."/>
            <person name="Martinez A.T."/>
            <person name="Otillar R."/>
            <person name="Spatafora J.W."/>
            <person name="Yadav J.S."/>
            <person name="Aerts A."/>
            <person name="Benoit I."/>
            <person name="Boyd A."/>
            <person name="Carlson A."/>
            <person name="Copeland A."/>
            <person name="Coutinho P.M."/>
            <person name="de Vries R.P."/>
            <person name="Ferreira P."/>
            <person name="Findley K."/>
            <person name="Foster B."/>
            <person name="Gaskell J."/>
            <person name="Glotzer D."/>
            <person name="Gorecki P."/>
            <person name="Heitman J."/>
            <person name="Hesse C."/>
            <person name="Hori C."/>
            <person name="Igarashi K."/>
            <person name="Jurgens J.A."/>
            <person name="Kallen N."/>
            <person name="Kersten P."/>
            <person name="Kohler A."/>
            <person name="Kuees U."/>
            <person name="Kumar T.K.A."/>
            <person name="Kuo A."/>
            <person name="LaButti K."/>
            <person name="Larrondo L.F."/>
            <person name="Lindquist E."/>
            <person name="Ling A."/>
            <person name="Lombard V."/>
            <person name="Lucas S."/>
            <person name="Lundell T."/>
            <person name="Martin R."/>
            <person name="McLaughlin D.J."/>
            <person name="Morgenstern I."/>
            <person name="Morin E."/>
            <person name="Murat C."/>
            <person name="Nagy L.G."/>
            <person name="Nolan M."/>
            <person name="Ohm R.A."/>
            <person name="Patyshakuliyeva A."/>
            <person name="Rokas A."/>
            <person name="Ruiz-Duenas F.J."/>
            <person name="Sabat G."/>
            <person name="Salamov A."/>
            <person name="Samejima M."/>
            <person name="Schmutz J."/>
            <person name="Slot J.C."/>
            <person name="St John F."/>
            <person name="Stenlid J."/>
            <person name="Sun H."/>
            <person name="Sun S."/>
            <person name="Syed K."/>
            <person name="Tsang A."/>
            <person name="Wiebenga A."/>
            <person name="Young D."/>
            <person name="Pisabarro A."/>
            <person name="Eastwood D.C."/>
            <person name="Martin F."/>
            <person name="Cullen D."/>
            <person name="Grigoriev I.V."/>
            <person name="Hibbett D.S."/>
        </authorList>
    </citation>
    <scope>NUCLEOTIDE SEQUENCE [LARGE SCALE GENOMIC DNA]</scope>
    <source>
        <strain evidence="8">RWD-64-598 SS2</strain>
    </source>
</reference>
<dbReference type="GeneID" id="19211316"/>
<dbReference type="RefSeq" id="XP_007767203.1">
    <property type="nucleotide sequence ID" value="XM_007769013.1"/>
</dbReference>
<dbReference type="KEGG" id="cput:CONPUDRAFT_89327"/>
<evidence type="ECO:0000259" key="6">
    <source>
        <dbReference type="Pfam" id="PF07976"/>
    </source>
</evidence>
<dbReference type="Proteomes" id="UP000053558">
    <property type="component" value="Unassembled WGS sequence"/>
</dbReference>
<feature type="domain" description="Phenol hydroxylase-like C-terminal dimerisation" evidence="6">
    <location>
        <begin position="412"/>
        <end position="596"/>
    </location>
</feature>
<keyword evidence="2" id="KW-0285">Flavoprotein</keyword>
<dbReference type="Pfam" id="PF01494">
    <property type="entry name" value="FAD_binding_3"/>
    <property type="match status" value="1"/>
</dbReference>
<keyword evidence="8" id="KW-1185">Reference proteome</keyword>
<dbReference type="Pfam" id="PF07976">
    <property type="entry name" value="Phe_hydrox_dim"/>
    <property type="match status" value="1"/>
</dbReference>
<organism evidence="7 8">
    <name type="scientific">Coniophora puteana (strain RWD-64-598)</name>
    <name type="common">Brown rot fungus</name>
    <dbReference type="NCBI Taxonomy" id="741705"/>
    <lineage>
        <taxon>Eukaryota</taxon>
        <taxon>Fungi</taxon>
        <taxon>Dikarya</taxon>
        <taxon>Basidiomycota</taxon>
        <taxon>Agaricomycotina</taxon>
        <taxon>Agaricomycetes</taxon>
        <taxon>Agaricomycetidae</taxon>
        <taxon>Boletales</taxon>
        <taxon>Coniophorineae</taxon>
        <taxon>Coniophoraceae</taxon>
        <taxon>Coniophora</taxon>
    </lineage>
</organism>
<dbReference type="SUPFAM" id="SSF52833">
    <property type="entry name" value="Thioredoxin-like"/>
    <property type="match status" value="1"/>
</dbReference>
<dbReference type="OrthoDB" id="1716816at2759"/>
<protein>
    <recommendedName>
        <fullName evidence="9">Phenol 2-monooxygenase</fullName>
    </recommendedName>
</protein>
<dbReference type="AlphaFoldDB" id="A0A5M3MXE2"/>
<accession>A0A5M3MXE2</accession>
<dbReference type="InterPro" id="IPR050641">
    <property type="entry name" value="RIFMO-like"/>
</dbReference>
<evidence type="ECO:0000256" key="4">
    <source>
        <dbReference type="ARBA" id="ARBA00023002"/>
    </source>
</evidence>
<dbReference type="InterPro" id="IPR012941">
    <property type="entry name" value="Phe_hydrox_C_dim_dom"/>
</dbReference>
<dbReference type="PRINTS" id="PR00420">
    <property type="entry name" value="RNGMNOXGNASE"/>
</dbReference>
<dbReference type="SUPFAM" id="SSF54373">
    <property type="entry name" value="FAD-linked reductases, C-terminal domain"/>
    <property type="match status" value="1"/>
</dbReference>
<evidence type="ECO:0000256" key="2">
    <source>
        <dbReference type="ARBA" id="ARBA00022630"/>
    </source>
</evidence>
<dbReference type="InterPro" id="IPR036188">
    <property type="entry name" value="FAD/NAD-bd_sf"/>
</dbReference>
<dbReference type="PANTHER" id="PTHR43004">
    <property type="entry name" value="TRK SYSTEM POTASSIUM UPTAKE PROTEIN"/>
    <property type="match status" value="1"/>
</dbReference>
<evidence type="ECO:0000256" key="1">
    <source>
        <dbReference type="ARBA" id="ARBA00007801"/>
    </source>
</evidence>
<dbReference type="Gene3D" id="3.30.9.10">
    <property type="entry name" value="D-Amino Acid Oxidase, subunit A, domain 2"/>
    <property type="match status" value="1"/>
</dbReference>
<dbReference type="OMA" id="NARWPFE"/>
<evidence type="ECO:0000256" key="3">
    <source>
        <dbReference type="ARBA" id="ARBA00022827"/>
    </source>
</evidence>
<evidence type="ECO:0008006" key="9">
    <source>
        <dbReference type="Google" id="ProtNLM"/>
    </source>
</evidence>
<dbReference type="SUPFAM" id="SSF51905">
    <property type="entry name" value="FAD/NAD(P)-binding domain"/>
    <property type="match status" value="1"/>
</dbReference>
<evidence type="ECO:0000313" key="8">
    <source>
        <dbReference type="Proteomes" id="UP000053558"/>
    </source>
</evidence>
<dbReference type="InterPro" id="IPR002938">
    <property type="entry name" value="FAD-bd"/>
</dbReference>
<name>A0A5M3MXE2_CONPW</name>
<sequence length="599" mass="66282">MTTGSFVDVLIIGAGPAGLMCATALASAGIGVRVIDKRVTRLLTGQADGIQPRTTESYGLGDRLLREAVQLHMAAFYNPSEQGGIECTDMKPDITPNARFPYKLALNQGAIEAIFLDSLNSNGLGVDYSVIPTSITFDESKLSDTIAHVVKVTLQHLETSSSPGRTETVNAKFVLGADGAHSWVRKALGITMDGDQTEHIWGAVDLVPDTDFPDIRNRTAIHSVNGSIMIIPRENDMVRLYIQLSDRDVIDPASGRVDKSRMTPEKLIAVAQKSFLPYILKDAQDVDWWTVYVIGQRVASKFSAHERVFIAGDACHTHSPKAGQGMNASINDTHNLAWKLVHVLRGWADFSLLKSYEFERQKYAQDLIDFDKTHAGLFSAKPKTKSFEDGVSHEENFKAFQTFAEFASGVGIQYEESTWINAKHQSSAPNLTIGQRMPPQILIRTCDYRPYDIHEYLVADARFKILVFAGDVNDEMQLAKVYALAEELEKPTSFLRKYLKDAQSIESKFSIVTIVAKTKGPVKMLGIPVLFRPHWSKVLTDDTDVTQATGGHAYERFGIAQDEVTLVVVRPDGFVGTIALASHYDDLNKYFAGFMRVLV</sequence>